<gene>
    <name evidence="1" type="ordered locus">NP_3058A</name>
</gene>
<dbReference type="AlphaFoldDB" id="A0A1U7EWY9"/>
<organism evidence="1 2">
    <name type="scientific">Natronomonas pharaonis (strain ATCC 35678 / DSM 2160 / CIP 103997 / JCM 8858 / NBRC 14720 / NCIMB 2260 / Gabara)</name>
    <name type="common">Halobacterium pharaonis</name>
    <dbReference type="NCBI Taxonomy" id="348780"/>
    <lineage>
        <taxon>Archaea</taxon>
        <taxon>Methanobacteriati</taxon>
        <taxon>Methanobacteriota</taxon>
        <taxon>Stenosarchaea group</taxon>
        <taxon>Halobacteria</taxon>
        <taxon>Halobacteriales</taxon>
        <taxon>Natronomonadaceae</taxon>
        <taxon>Natronomonas</taxon>
    </lineage>
</organism>
<accession>A0A1U7EWY9</accession>
<reference evidence="1 2" key="1">
    <citation type="journal article" date="2005" name="Genome Res.">
        <title>Living with two extremes: conclusions from the genome sequence of Natronomonas pharaonis.</title>
        <authorList>
            <person name="Falb M."/>
            <person name="Pfeiffer F."/>
            <person name="Palm P."/>
            <person name="Rodewald K."/>
            <person name="Hickmann V."/>
            <person name="Tittor J."/>
            <person name="Oesterhelt D."/>
        </authorList>
    </citation>
    <scope>NUCLEOTIDE SEQUENCE [LARGE SCALE GENOMIC DNA]</scope>
    <source>
        <strain evidence="2">ATCC 35678 / DSM 2160 / CIP 103997 / JCM 8858 / NBRC 14720 / NCIMB 2260 / Gabara</strain>
    </source>
</reference>
<name>A0A1U7EWY9_NATPD</name>
<dbReference type="InterPro" id="IPR036390">
    <property type="entry name" value="WH_DNA-bd_sf"/>
</dbReference>
<dbReference type="Pfam" id="PF12840">
    <property type="entry name" value="HTH_20"/>
    <property type="match status" value="1"/>
</dbReference>
<dbReference type="GeneID" id="3701640"/>
<evidence type="ECO:0000313" key="1">
    <source>
        <dbReference type="EMBL" id="CAI49620.1"/>
    </source>
</evidence>
<protein>
    <submittedName>
        <fullName evidence="1">HTH domain protein</fullName>
    </submittedName>
</protein>
<dbReference type="InterPro" id="IPR036388">
    <property type="entry name" value="WH-like_DNA-bd_sf"/>
</dbReference>
<proteinExistence type="predicted"/>
<dbReference type="Gene3D" id="1.10.10.10">
    <property type="entry name" value="Winged helix-like DNA-binding domain superfamily/Winged helix DNA-binding domain"/>
    <property type="match status" value="1"/>
</dbReference>
<dbReference type="RefSeq" id="WP_011323242.1">
    <property type="nucleotide sequence ID" value="NC_007426.1"/>
</dbReference>
<dbReference type="HOGENOM" id="CLU_124803_1_0_2"/>
<evidence type="ECO:0000313" key="2">
    <source>
        <dbReference type="Proteomes" id="UP000002698"/>
    </source>
</evidence>
<dbReference type="STRING" id="348780.NP_3058A"/>
<dbReference type="Proteomes" id="UP000002698">
    <property type="component" value="Chromosome"/>
</dbReference>
<dbReference type="EMBL" id="CR936257">
    <property type="protein sequence ID" value="CAI49620.1"/>
    <property type="molecule type" value="Genomic_DNA"/>
</dbReference>
<dbReference type="EnsemblBacteria" id="CAI49620">
    <property type="protein sequence ID" value="CAI49620"/>
    <property type="gene ID" value="NP_3058A"/>
</dbReference>
<dbReference type="eggNOG" id="arCOG03067">
    <property type="taxonomic scope" value="Archaea"/>
</dbReference>
<sequence>MVRDPLADDDAPDTEAVLEALHDDDCRAILAELDEPRTARELLDRCDIPRSTLYRKVDLLSEATLIREGTEISDDGSHASRYHVDFEEVIITREESSLNAEIERPARRADERLAELWSEVQKEL</sequence>
<dbReference type="KEGG" id="nph:NP_3058A"/>
<dbReference type="SUPFAM" id="SSF46785">
    <property type="entry name" value="Winged helix' DNA-binding domain"/>
    <property type="match status" value="1"/>
</dbReference>
<keyword evidence="2" id="KW-1185">Reference proteome</keyword>
<dbReference type="OrthoDB" id="10985at2157"/>